<gene>
    <name evidence="1" type="primary">ORF114142</name>
</gene>
<protein>
    <submittedName>
        <fullName evidence="1">Uncharacterized protein</fullName>
    </submittedName>
</protein>
<proteinExistence type="predicted"/>
<dbReference type="AlphaFoldDB" id="A0A0B7AGM1"/>
<accession>A0A0B7AGM1</accession>
<dbReference type="EMBL" id="HACG01032331">
    <property type="protein sequence ID" value="CEK79196.1"/>
    <property type="molecule type" value="Transcribed_RNA"/>
</dbReference>
<evidence type="ECO:0000313" key="1">
    <source>
        <dbReference type="EMBL" id="CEK79196.1"/>
    </source>
</evidence>
<sequence>MVAPNCSFTKMTESGKISFIVKVVAANFNATIMVNNICRTQVAVSALHYFISV</sequence>
<name>A0A0B7AGM1_9EUPU</name>
<organism evidence="1">
    <name type="scientific">Arion vulgaris</name>
    <dbReference type="NCBI Taxonomy" id="1028688"/>
    <lineage>
        <taxon>Eukaryota</taxon>
        <taxon>Metazoa</taxon>
        <taxon>Spiralia</taxon>
        <taxon>Lophotrochozoa</taxon>
        <taxon>Mollusca</taxon>
        <taxon>Gastropoda</taxon>
        <taxon>Heterobranchia</taxon>
        <taxon>Euthyneura</taxon>
        <taxon>Panpulmonata</taxon>
        <taxon>Eupulmonata</taxon>
        <taxon>Stylommatophora</taxon>
        <taxon>Helicina</taxon>
        <taxon>Arionoidea</taxon>
        <taxon>Arionidae</taxon>
        <taxon>Arion</taxon>
    </lineage>
</organism>
<reference evidence="1" key="1">
    <citation type="submission" date="2014-12" db="EMBL/GenBank/DDBJ databases">
        <title>Insight into the proteome of Arion vulgaris.</title>
        <authorList>
            <person name="Aradska J."/>
            <person name="Bulat T."/>
            <person name="Smidak R."/>
            <person name="Sarate P."/>
            <person name="Gangsoo J."/>
            <person name="Sialana F."/>
            <person name="Bilban M."/>
            <person name="Lubec G."/>
        </authorList>
    </citation>
    <scope>NUCLEOTIDE SEQUENCE</scope>
    <source>
        <tissue evidence="1">Skin</tissue>
    </source>
</reference>